<dbReference type="InterPro" id="IPR045246">
    <property type="entry name" value="Piwi_ago-like"/>
</dbReference>
<organism evidence="5 6">
    <name type="scientific">Agrocybe pediades</name>
    <dbReference type="NCBI Taxonomy" id="84607"/>
    <lineage>
        <taxon>Eukaryota</taxon>
        <taxon>Fungi</taxon>
        <taxon>Dikarya</taxon>
        <taxon>Basidiomycota</taxon>
        <taxon>Agaricomycotina</taxon>
        <taxon>Agaricomycetes</taxon>
        <taxon>Agaricomycetidae</taxon>
        <taxon>Agaricales</taxon>
        <taxon>Agaricineae</taxon>
        <taxon>Strophariaceae</taxon>
        <taxon>Agrocybe</taxon>
    </lineage>
</organism>
<dbReference type="SMART" id="SM00950">
    <property type="entry name" value="Piwi"/>
    <property type="match status" value="1"/>
</dbReference>
<dbReference type="Gene3D" id="2.170.260.10">
    <property type="entry name" value="paz domain"/>
    <property type="match status" value="1"/>
</dbReference>
<dbReference type="InterPro" id="IPR012337">
    <property type="entry name" value="RNaseH-like_sf"/>
</dbReference>
<dbReference type="AlphaFoldDB" id="A0A8H4QYX4"/>
<dbReference type="PROSITE" id="PS50821">
    <property type="entry name" value="PAZ"/>
    <property type="match status" value="1"/>
</dbReference>
<dbReference type="GO" id="GO:0003723">
    <property type="term" value="F:RNA binding"/>
    <property type="evidence" value="ECO:0007669"/>
    <property type="project" value="InterPro"/>
</dbReference>
<dbReference type="InterPro" id="IPR036085">
    <property type="entry name" value="PAZ_dom_sf"/>
</dbReference>
<dbReference type="SMART" id="SM00949">
    <property type="entry name" value="PAZ"/>
    <property type="match status" value="1"/>
</dbReference>
<dbReference type="InterPro" id="IPR032473">
    <property type="entry name" value="Argonaute_Mid_dom"/>
</dbReference>
<evidence type="ECO:0000313" key="5">
    <source>
        <dbReference type="EMBL" id="KAF4620072.1"/>
    </source>
</evidence>
<feature type="domain" description="PAZ" evidence="3">
    <location>
        <begin position="259"/>
        <end position="367"/>
    </location>
</feature>
<dbReference type="Pfam" id="PF08699">
    <property type="entry name" value="ArgoL1"/>
    <property type="match status" value="1"/>
</dbReference>
<dbReference type="InterPro" id="IPR014811">
    <property type="entry name" value="ArgoL1"/>
</dbReference>
<dbReference type="PROSITE" id="PS50822">
    <property type="entry name" value="PIWI"/>
    <property type="match status" value="1"/>
</dbReference>
<dbReference type="Pfam" id="PF02171">
    <property type="entry name" value="Piwi"/>
    <property type="match status" value="1"/>
</dbReference>
<dbReference type="Pfam" id="PF16487">
    <property type="entry name" value="ArgoMid"/>
    <property type="match status" value="1"/>
</dbReference>
<dbReference type="Pfam" id="PF16488">
    <property type="entry name" value="ArgoL2"/>
    <property type="match status" value="1"/>
</dbReference>
<feature type="domain" description="Piwi" evidence="4">
    <location>
        <begin position="542"/>
        <end position="852"/>
    </location>
</feature>
<evidence type="ECO:0000256" key="2">
    <source>
        <dbReference type="SAM" id="MobiDB-lite"/>
    </source>
</evidence>
<dbReference type="InterPro" id="IPR032474">
    <property type="entry name" value="Argonaute_N"/>
</dbReference>
<dbReference type="CDD" id="cd02846">
    <property type="entry name" value="PAZ_argonaute_like"/>
    <property type="match status" value="1"/>
</dbReference>
<reference evidence="5 6" key="1">
    <citation type="submission" date="2019-12" db="EMBL/GenBank/DDBJ databases">
        <authorList>
            <person name="Floudas D."/>
            <person name="Bentzer J."/>
            <person name="Ahren D."/>
            <person name="Johansson T."/>
            <person name="Persson P."/>
            <person name="Tunlid A."/>
        </authorList>
    </citation>
    <scope>NUCLEOTIDE SEQUENCE [LARGE SCALE GENOMIC DNA]</scope>
    <source>
        <strain evidence="5 6">CBS 102.39</strain>
    </source>
</reference>
<dbReference type="InterPro" id="IPR003165">
    <property type="entry name" value="Piwi"/>
</dbReference>
<dbReference type="SUPFAM" id="SSF101690">
    <property type="entry name" value="PAZ domain"/>
    <property type="match status" value="1"/>
</dbReference>
<evidence type="ECO:0000259" key="4">
    <source>
        <dbReference type="PROSITE" id="PS50822"/>
    </source>
</evidence>
<name>A0A8H4QYX4_9AGAR</name>
<gene>
    <name evidence="5" type="ORF">D9613_004836</name>
</gene>
<dbReference type="InterPro" id="IPR036397">
    <property type="entry name" value="RNaseH_sf"/>
</dbReference>
<evidence type="ECO:0000313" key="6">
    <source>
        <dbReference type="Proteomes" id="UP000521872"/>
    </source>
</evidence>
<feature type="region of interest" description="Disordered" evidence="2">
    <location>
        <begin position="1"/>
        <end position="33"/>
    </location>
</feature>
<dbReference type="PANTHER" id="PTHR22891">
    <property type="entry name" value="EUKARYOTIC TRANSLATION INITIATION FACTOR 2C"/>
    <property type="match status" value="1"/>
</dbReference>
<dbReference type="EMBL" id="JAACJL010000016">
    <property type="protein sequence ID" value="KAF4620072.1"/>
    <property type="molecule type" value="Genomic_DNA"/>
</dbReference>
<sequence>MPPRIAPTRGSGPRGGGPTRGGGAGRGGVPVGTMTGNHLKTVGVPRPGFGTGGRAQNIYVNAFASTIPDIILHHYDAISPDTLPARVNMLIINQLTRVVAPVVFSAPVAYDGRKNIYSTYKLNLGPSDSTSFDVTLPRTGQQAPSANSKPPKIYTVKVTKVAEINTEILHRFISGKQSEDSAVSTSLMALNTVIRMQPNQQYPFNVRSFFTDRGSKQIGGALELWRGYFQSLRPSQGRMYINLDIATAVMFRRGPLPAVMLDFFGLNPSQERMLSTKELPEQQRIRVQKFIAGVRVRTTYGDKREYVIKKISSQSAEQLMFATREGKSMSVATYFKTLNIRLKFPGNGCIEVGSGAFIPIELCELIEGQFMRRQVPAEKTNDMLEFSKMSPTDRLGSIREGLAVLQYGQSEYVRQFGMNVQQAPLALKARVLPAPTLKYAQVGRESSVKPFNGSWNMRDKKFFQPQAIPAFFVVSFDTRFGENEAQQMLQDFRVGAQSVGMNVVQPSHVHHFECFSPHASPVASMNSAGQRFYEKYKQAPQMAIVVLPENGNGELYTGVKYWGDVARGVVTQCLKSGKARKAKAQYWANVLLKVNAKLGGINCILDKFAAFSDPHNPTIVMGADVIHPAPGADGRPSFTSLVTSVDSNVSKYIAETRVQEGRVEIIEDLEEMCTNALKNCMAYKAAVEKGSRPVTRLIFYRDGVSEGQFQQVLEHELKKIKDALKAMNMGNVKVTLIVVGKRHHIRFFPQNPRSSSEADNTGNCLAGTTVDEGLGHPTEFDYYQLTHGGLLGTSRPAHYSVLHDDNKFTPDALQELSFALCHVYARATRSVSIPAPVYYADIVCARSKNHFNPSLNFQSEAASSTGAPTIESYKKHYAALHANQARKMYFM</sequence>
<evidence type="ECO:0000256" key="1">
    <source>
        <dbReference type="RuleBase" id="RU361178"/>
    </source>
</evidence>
<dbReference type="CDD" id="cd04657">
    <property type="entry name" value="Piwi_ago-like"/>
    <property type="match status" value="1"/>
</dbReference>
<accession>A0A8H4QYX4</accession>
<feature type="compositionally biased region" description="Gly residues" evidence="2">
    <location>
        <begin position="12"/>
        <end position="30"/>
    </location>
</feature>
<keyword evidence="6" id="KW-1185">Reference proteome</keyword>
<feature type="compositionally biased region" description="Low complexity" evidence="2">
    <location>
        <begin position="1"/>
        <end position="11"/>
    </location>
</feature>
<dbReference type="InterPro" id="IPR032472">
    <property type="entry name" value="ArgoL2"/>
</dbReference>
<dbReference type="Pfam" id="PF02170">
    <property type="entry name" value="PAZ"/>
    <property type="match status" value="1"/>
</dbReference>
<dbReference type="Gene3D" id="3.30.420.10">
    <property type="entry name" value="Ribonuclease H-like superfamily/Ribonuclease H"/>
    <property type="match status" value="1"/>
</dbReference>
<dbReference type="Gene3D" id="3.40.50.2300">
    <property type="match status" value="1"/>
</dbReference>
<protein>
    <recommendedName>
        <fullName evidence="7">Argonaute-like protein</fullName>
    </recommendedName>
</protein>
<evidence type="ECO:0000259" key="3">
    <source>
        <dbReference type="PROSITE" id="PS50821"/>
    </source>
</evidence>
<comment type="similarity">
    <text evidence="1">Belongs to the argonaute family.</text>
</comment>
<dbReference type="Pfam" id="PF16486">
    <property type="entry name" value="ArgoN"/>
    <property type="match status" value="1"/>
</dbReference>
<dbReference type="InterPro" id="IPR003100">
    <property type="entry name" value="PAZ_dom"/>
</dbReference>
<dbReference type="SUPFAM" id="SSF53098">
    <property type="entry name" value="Ribonuclease H-like"/>
    <property type="match status" value="1"/>
</dbReference>
<dbReference type="SMART" id="SM01163">
    <property type="entry name" value="DUF1785"/>
    <property type="match status" value="1"/>
</dbReference>
<proteinExistence type="inferred from homology"/>
<comment type="caution">
    <text evidence="5">The sequence shown here is derived from an EMBL/GenBank/DDBJ whole genome shotgun (WGS) entry which is preliminary data.</text>
</comment>
<dbReference type="Proteomes" id="UP000521872">
    <property type="component" value="Unassembled WGS sequence"/>
</dbReference>
<evidence type="ECO:0008006" key="7">
    <source>
        <dbReference type="Google" id="ProtNLM"/>
    </source>
</evidence>